<feature type="region of interest" description="Disordered" evidence="1">
    <location>
        <begin position="361"/>
        <end position="388"/>
    </location>
</feature>
<dbReference type="PANTHER" id="PTHR34403:SF14">
    <property type="entry name" value="OS05G0225800 PROTEIN"/>
    <property type="match status" value="1"/>
</dbReference>
<evidence type="ECO:0008006" key="4">
    <source>
        <dbReference type="Google" id="ProtNLM"/>
    </source>
</evidence>
<evidence type="ECO:0000313" key="3">
    <source>
        <dbReference type="Proteomes" id="UP001190700"/>
    </source>
</evidence>
<feature type="compositionally biased region" description="Basic and acidic residues" evidence="1">
    <location>
        <begin position="767"/>
        <end position="781"/>
    </location>
</feature>
<feature type="region of interest" description="Disordered" evidence="1">
    <location>
        <begin position="798"/>
        <end position="817"/>
    </location>
</feature>
<feature type="compositionally biased region" description="Basic and acidic residues" evidence="1">
    <location>
        <begin position="211"/>
        <end position="222"/>
    </location>
</feature>
<feature type="compositionally biased region" description="Basic and acidic residues" evidence="1">
    <location>
        <begin position="255"/>
        <end position="272"/>
    </location>
</feature>
<dbReference type="InterPro" id="IPR050972">
    <property type="entry name" value="SDr-like"/>
</dbReference>
<dbReference type="PANTHER" id="PTHR34403">
    <property type="entry name" value="TOL-PAL SYSTEM PROTEIN TOLA"/>
    <property type="match status" value="1"/>
</dbReference>
<evidence type="ECO:0000313" key="2">
    <source>
        <dbReference type="EMBL" id="KAK3280182.1"/>
    </source>
</evidence>
<keyword evidence="3" id="KW-1185">Reference proteome</keyword>
<organism evidence="2 3">
    <name type="scientific">Cymbomonas tetramitiformis</name>
    <dbReference type="NCBI Taxonomy" id="36881"/>
    <lineage>
        <taxon>Eukaryota</taxon>
        <taxon>Viridiplantae</taxon>
        <taxon>Chlorophyta</taxon>
        <taxon>Pyramimonadophyceae</taxon>
        <taxon>Pyramimonadales</taxon>
        <taxon>Pyramimonadaceae</taxon>
        <taxon>Cymbomonas</taxon>
    </lineage>
</organism>
<accession>A0AAE0GLH5</accession>
<feature type="compositionally biased region" description="Polar residues" evidence="1">
    <location>
        <begin position="150"/>
        <end position="170"/>
    </location>
</feature>
<feature type="compositionally biased region" description="Basic and acidic residues" evidence="1">
    <location>
        <begin position="455"/>
        <end position="467"/>
    </location>
</feature>
<dbReference type="EMBL" id="LGRX02004496">
    <property type="protein sequence ID" value="KAK3280182.1"/>
    <property type="molecule type" value="Genomic_DNA"/>
</dbReference>
<feature type="compositionally biased region" description="Basic and acidic residues" evidence="1">
    <location>
        <begin position="287"/>
        <end position="309"/>
    </location>
</feature>
<feature type="region of interest" description="Disordered" evidence="1">
    <location>
        <begin position="692"/>
        <end position="721"/>
    </location>
</feature>
<dbReference type="AlphaFoldDB" id="A0AAE0GLH5"/>
<feature type="compositionally biased region" description="Basic and acidic residues" evidence="1">
    <location>
        <begin position="414"/>
        <end position="423"/>
    </location>
</feature>
<gene>
    <name evidence="2" type="ORF">CYMTET_11969</name>
</gene>
<feature type="region of interest" description="Disordered" evidence="1">
    <location>
        <begin position="759"/>
        <end position="782"/>
    </location>
</feature>
<name>A0AAE0GLH5_9CHLO</name>
<feature type="region of interest" description="Disordered" evidence="1">
    <location>
        <begin position="190"/>
        <end position="309"/>
    </location>
</feature>
<sequence>MVNVEIQVSGYRSHLPPEAAVVCEISQQGKTGAPVIKATPVAHPSSSTNDKLTSYVLWNSHLAYVTDPASSSPSKSPLAISRRKQLKVKVKEVAYAPSKTNVYTRTLAKGTIQLEDFCSTSKLGVTQALTIQLKGQVDGVLALQLKTSNTPGGSFSWTDSPTASAGSVASSPRFDSPASVLVSEIEKTPLVSKSSNDLVTEDSSMKGDGNNAEKEPSSRRSLDAALNDAGLDSLETQPEPDACPVPTEPEQTDTPNKRKILETNEQNDDRVSAAETEAATKSQHPVVPDDRLSTKPESESEPGNHRDIPELGADLCLESECHAESKPFNCGEAEIGTDAVFTARSEPEPEAKHDAQEVLPLVQSKARPESEQAAAKAQDMLQPEAEPGVDAEVMKAAVPETLANLESKAVEATKAETLIHIEPEASAESEPEAAEDTEADAEDTEPEAAVDTEPEAAKNPKIAKDVEPEAAEDAEPEAAEDAEPEAAEDAGPEAVTQVKLKDVALVEPENIVQGEPEADSQEGPDALKVIEEDRSACGEPEPASQGEPEVAAQTEPESSEEVKAEVVTLAEPEASLEANASVAAEAEPEHNAAVLVGTEYQQGYINELFSARDSRGSKTGSEEMEGTQFEVLTGAELRALKELKPMEPAAMPALEPQSRSGSSTPAACEGYASVAEASEAEVALVLQDELASSAEVTVPQSEPAEQWDGSGDHSVPLTDIYQPVPKKVKVDPSAAAAPSKQESVAVSWSKAPILVETCASKPSSKRSSMEEPRRSLSKETTRSSFELLAASSSAAAALEPKLSSQSEVKPQKSATTKKSTGLMKMVAVSCASVLAWRSMRSVDSKPEGETTLTDQPTMANSTTGACDSHEYGGAAEEFAEQYDEYDGEEYYFLMIIDSLLFDRRDISVDASQLL</sequence>
<feature type="compositionally biased region" description="Polar residues" evidence="1">
    <location>
        <begin position="805"/>
        <end position="817"/>
    </location>
</feature>
<dbReference type="Proteomes" id="UP001190700">
    <property type="component" value="Unassembled WGS sequence"/>
</dbReference>
<feature type="compositionally biased region" description="Acidic residues" evidence="1">
    <location>
        <begin position="425"/>
        <end position="454"/>
    </location>
</feature>
<proteinExistence type="predicted"/>
<feature type="region of interest" description="Disordered" evidence="1">
    <location>
        <begin position="150"/>
        <end position="175"/>
    </location>
</feature>
<feature type="region of interest" description="Disordered" evidence="1">
    <location>
        <begin position="648"/>
        <end position="670"/>
    </location>
</feature>
<protein>
    <recommendedName>
        <fullName evidence="4">C2 NT-type domain-containing protein</fullName>
    </recommendedName>
</protein>
<reference evidence="2 3" key="1">
    <citation type="journal article" date="2015" name="Genome Biol. Evol.">
        <title>Comparative Genomics of a Bacterivorous Green Alga Reveals Evolutionary Causalities and Consequences of Phago-Mixotrophic Mode of Nutrition.</title>
        <authorList>
            <person name="Burns J.A."/>
            <person name="Paasch A."/>
            <person name="Narechania A."/>
            <person name="Kim E."/>
        </authorList>
    </citation>
    <scope>NUCLEOTIDE SEQUENCE [LARGE SCALE GENOMIC DNA]</scope>
    <source>
        <strain evidence="2 3">PLY_AMNH</strain>
    </source>
</reference>
<feature type="region of interest" description="Disordered" evidence="1">
    <location>
        <begin position="414"/>
        <end position="562"/>
    </location>
</feature>
<comment type="caution">
    <text evidence="2">The sequence shown here is derived from an EMBL/GenBank/DDBJ whole genome shotgun (WGS) entry which is preliminary data.</text>
</comment>
<evidence type="ECO:0000256" key="1">
    <source>
        <dbReference type="SAM" id="MobiDB-lite"/>
    </source>
</evidence>
<feature type="compositionally biased region" description="Acidic residues" evidence="1">
    <location>
        <begin position="468"/>
        <end position="491"/>
    </location>
</feature>
<feature type="compositionally biased region" description="Polar residues" evidence="1">
    <location>
        <begin position="191"/>
        <end position="202"/>
    </location>
</feature>